<dbReference type="PANTHER" id="PTHR32031">
    <property type="entry name" value="FNIP REPEAT-CONTAINING PROTEIN-RELATED-RELATED"/>
    <property type="match status" value="1"/>
</dbReference>
<dbReference type="InterPro" id="IPR008615">
    <property type="entry name" value="FNIP"/>
</dbReference>
<dbReference type="EMBL" id="JN885990">
    <property type="protein sequence ID" value="AEX61077.1"/>
    <property type="molecule type" value="Genomic_DNA"/>
</dbReference>
<dbReference type="PANTHER" id="PTHR32031:SF47">
    <property type="entry name" value="B BOX-TYPE DOMAIN-CONTAINING PROTEIN-RELATED"/>
    <property type="match status" value="1"/>
</dbReference>
<reference evidence="1" key="1">
    <citation type="submission" date="2011-10" db="EMBL/GenBank/DDBJ databases">
        <title>Provirophages and transpovirons: unique mobilome of giant viruses.</title>
        <authorList>
            <person name="Desnues C."/>
            <person name="LaScola B."/>
            <person name="Yutin N."/>
            <person name="Fournous G."/>
            <person name="Koonin E."/>
            <person name="Raoult D."/>
        </authorList>
    </citation>
    <scope>NUCLEOTIDE SEQUENCE</scope>
    <source>
        <strain evidence="1">Mv13-c7</strain>
    </source>
</reference>
<evidence type="ECO:0000313" key="1">
    <source>
        <dbReference type="EMBL" id="AEX61077.1"/>
    </source>
</evidence>
<accession>H2E9K4</accession>
<dbReference type="Pfam" id="PF05725">
    <property type="entry name" value="FNIP"/>
    <property type="match status" value="1"/>
</dbReference>
<organism evidence="1">
    <name type="scientific">Megavirus courdo7</name>
    <dbReference type="NCBI Taxonomy" id="1128135"/>
    <lineage>
        <taxon>Viruses</taxon>
        <taxon>Varidnaviria</taxon>
        <taxon>Bamfordvirae</taxon>
        <taxon>Nucleocytoviricota</taxon>
        <taxon>Megaviricetes</taxon>
        <taxon>Imitervirales</taxon>
        <taxon>Mimiviridae</taxon>
        <taxon>Megamimivirinae</taxon>
        <taxon>Megavirus</taxon>
    </lineage>
</organism>
<dbReference type="InterPro" id="IPR052697">
    <property type="entry name" value="FNIP_repeat"/>
</dbReference>
<name>H2E9K4_9VIRU</name>
<gene>
    <name evidence="1" type="ORF">c7_L11</name>
</gene>
<proteinExistence type="predicted"/>
<protein>
    <submittedName>
        <fullName evidence="1">Putative F-box and FNIP repeat-containing protein</fullName>
    </submittedName>
</protein>
<sequence>MIPSSVTNIEFSMYYYLPIKRGVIPDKVKYLKLNYVDINCDPDFIPKSVTHLKFDLGCNYRSIEFKIPETVICLNISGVYNPIGPNIIPDSVQKLHIWDYKGEITDDIVGKKIICLQISPLNYHRYEKYLDLGIEFKTY</sequence>